<feature type="compositionally biased region" description="Basic and acidic residues" evidence="1">
    <location>
        <begin position="70"/>
        <end position="95"/>
    </location>
</feature>
<keyword evidence="3" id="KW-1185">Reference proteome</keyword>
<comment type="caution">
    <text evidence="2">The sequence shown here is derived from an EMBL/GenBank/DDBJ whole genome shotgun (WGS) entry which is preliminary data.</text>
</comment>
<feature type="compositionally biased region" description="Polar residues" evidence="1">
    <location>
        <begin position="140"/>
        <end position="150"/>
    </location>
</feature>
<proteinExistence type="predicted"/>
<protein>
    <submittedName>
        <fullName evidence="2">Uncharacterized protein</fullName>
    </submittedName>
</protein>
<accession>A0ABR3A8J2</accession>
<sequence length="150" mass="16187">MPAQWSCWGCVSGDTLEEMKRLIGNGSNPEGLNEISEGDRKRVYKAISTGTVAEEDVYVPPPEVPLADSEAGHSKVTAKDEHLNGEKQNANERAKPTTKRRKGQEGSVQDAAHASAVDEATLSSPVSQLQPRKRGEHPQESPSSNTRVSP</sequence>
<reference evidence="2 3" key="1">
    <citation type="submission" date="2024-05" db="EMBL/GenBank/DDBJ databases">
        <title>A draft genome resource for the thread blight pathogen Marasmius tenuissimus strain MS-2.</title>
        <authorList>
            <person name="Yulfo-Soto G.E."/>
            <person name="Baruah I.K."/>
            <person name="Amoako-Attah I."/>
            <person name="Bukari Y."/>
            <person name="Meinhardt L.W."/>
            <person name="Bailey B.A."/>
            <person name="Cohen S.P."/>
        </authorList>
    </citation>
    <scope>NUCLEOTIDE SEQUENCE [LARGE SCALE GENOMIC DNA]</scope>
    <source>
        <strain evidence="2 3">MS-2</strain>
    </source>
</reference>
<evidence type="ECO:0000313" key="3">
    <source>
        <dbReference type="Proteomes" id="UP001437256"/>
    </source>
</evidence>
<dbReference type="EMBL" id="JBBXMP010000008">
    <property type="protein sequence ID" value="KAL0070305.1"/>
    <property type="molecule type" value="Genomic_DNA"/>
</dbReference>
<name>A0ABR3A8J2_9AGAR</name>
<organism evidence="2 3">
    <name type="scientific">Marasmius tenuissimus</name>
    <dbReference type="NCBI Taxonomy" id="585030"/>
    <lineage>
        <taxon>Eukaryota</taxon>
        <taxon>Fungi</taxon>
        <taxon>Dikarya</taxon>
        <taxon>Basidiomycota</taxon>
        <taxon>Agaricomycotina</taxon>
        <taxon>Agaricomycetes</taxon>
        <taxon>Agaricomycetidae</taxon>
        <taxon>Agaricales</taxon>
        <taxon>Marasmiineae</taxon>
        <taxon>Marasmiaceae</taxon>
        <taxon>Marasmius</taxon>
    </lineage>
</organism>
<evidence type="ECO:0000313" key="2">
    <source>
        <dbReference type="EMBL" id="KAL0070305.1"/>
    </source>
</evidence>
<dbReference type="Proteomes" id="UP001437256">
    <property type="component" value="Unassembled WGS sequence"/>
</dbReference>
<feature type="compositionally biased region" description="Polar residues" evidence="1">
    <location>
        <begin position="121"/>
        <end position="130"/>
    </location>
</feature>
<evidence type="ECO:0000256" key="1">
    <source>
        <dbReference type="SAM" id="MobiDB-lite"/>
    </source>
</evidence>
<gene>
    <name evidence="2" type="ORF">AAF712_002797</name>
</gene>
<feature type="region of interest" description="Disordered" evidence="1">
    <location>
        <begin position="51"/>
        <end position="150"/>
    </location>
</feature>